<evidence type="ECO:0000256" key="1">
    <source>
        <dbReference type="SAM" id="Phobius"/>
    </source>
</evidence>
<feature type="transmembrane region" description="Helical" evidence="1">
    <location>
        <begin position="298"/>
        <end position="331"/>
    </location>
</feature>
<feature type="transmembrane region" description="Helical" evidence="1">
    <location>
        <begin position="410"/>
        <end position="427"/>
    </location>
</feature>
<keyword evidence="3" id="KW-1185">Reference proteome</keyword>
<dbReference type="Proteomes" id="UP000315700">
    <property type="component" value="Chromosome"/>
</dbReference>
<feature type="transmembrane region" description="Helical" evidence="1">
    <location>
        <begin position="217"/>
        <end position="237"/>
    </location>
</feature>
<dbReference type="EMBL" id="CP036271">
    <property type="protein sequence ID" value="QDT53658.1"/>
    <property type="molecule type" value="Genomic_DNA"/>
</dbReference>
<dbReference type="AlphaFoldDB" id="A0A517SC06"/>
<dbReference type="KEGG" id="ccos:Pan44_16810"/>
<gene>
    <name evidence="2" type="ORF">Pan44_16810</name>
</gene>
<feature type="transmembrane region" description="Helical" evidence="1">
    <location>
        <begin position="257"/>
        <end position="286"/>
    </location>
</feature>
<keyword evidence="1" id="KW-0472">Membrane</keyword>
<feature type="transmembrane region" description="Helical" evidence="1">
    <location>
        <begin position="83"/>
        <end position="106"/>
    </location>
</feature>
<proteinExistence type="predicted"/>
<dbReference type="InParanoid" id="A0A517SC06"/>
<evidence type="ECO:0000313" key="3">
    <source>
        <dbReference type="Proteomes" id="UP000315700"/>
    </source>
</evidence>
<feature type="transmembrane region" description="Helical" evidence="1">
    <location>
        <begin position="42"/>
        <end position="63"/>
    </location>
</feature>
<name>A0A517SC06_9PLAN</name>
<feature type="transmembrane region" description="Helical" evidence="1">
    <location>
        <begin position="352"/>
        <end position="373"/>
    </location>
</feature>
<keyword evidence="1" id="KW-0812">Transmembrane</keyword>
<sequence length="523" mass="57399">MVLFAAMVLCTSLAVVWLMSPMLPLGVPGEWGWSPLYWTTAHPFAWISNLLLAAAGIGLVAWLSRRLPADQAAQSSRWRRGIVAGVTMALAMAWWLHLLGTIPAPFGLARSPFVLFYPRMTGYYMAARYSKESTQDFLRNYESMLLKLNGPERYLHLGTHPPGLTLMNRGFQAVTTDSPALVRLLEATMPDQIMEANDTIRGESAISRREFTREDGAALWFITLFTILSAAACIPLIARLLRMAGHSERSSMRWSALWMFTPAVAVFLPKDDVLFAFPSLLAALLWLRGLELDSRWRAAAAGVVCFVGLFFSLAFLPVMLALAIATVWMWSRESKAARKSGSPPVKTVKPRAGAMSAGLAGLLIPVFILLAGFETNITGILRQNFENHAEFYTHNARSYGKWLVANVGELMFAAGPAVFLLAFAGFVTRSKTVSTAPRTSMLGPAGLIVLAMLWLSGKNMGEAARLWIAFLPWLLLCIAPVRNNDVDGRDSTGWMWWGTAGLQAIACIAAATQIDGFGFSELK</sequence>
<reference evidence="2 3" key="1">
    <citation type="submission" date="2019-02" db="EMBL/GenBank/DDBJ databases">
        <title>Deep-cultivation of Planctomycetes and their phenomic and genomic characterization uncovers novel biology.</title>
        <authorList>
            <person name="Wiegand S."/>
            <person name="Jogler M."/>
            <person name="Boedeker C."/>
            <person name="Pinto D."/>
            <person name="Vollmers J."/>
            <person name="Rivas-Marin E."/>
            <person name="Kohn T."/>
            <person name="Peeters S.H."/>
            <person name="Heuer A."/>
            <person name="Rast P."/>
            <person name="Oberbeckmann S."/>
            <person name="Bunk B."/>
            <person name="Jeske O."/>
            <person name="Meyerdierks A."/>
            <person name="Storesund J.E."/>
            <person name="Kallscheuer N."/>
            <person name="Luecker S."/>
            <person name="Lage O.M."/>
            <person name="Pohl T."/>
            <person name="Merkel B.J."/>
            <person name="Hornburger P."/>
            <person name="Mueller R.-W."/>
            <person name="Bruemmer F."/>
            <person name="Labrenz M."/>
            <person name="Spormann A.M."/>
            <person name="Op den Camp H."/>
            <person name="Overmann J."/>
            <person name="Amann R."/>
            <person name="Jetten M.S.M."/>
            <person name="Mascher T."/>
            <person name="Medema M.H."/>
            <person name="Devos D.P."/>
            <person name="Kaster A.-K."/>
            <person name="Ovreas L."/>
            <person name="Rohde M."/>
            <person name="Galperin M.Y."/>
            <person name="Jogler C."/>
        </authorList>
    </citation>
    <scope>NUCLEOTIDE SEQUENCE [LARGE SCALE GENOMIC DNA]</scope>
    <source>
        <strain evidence="2 3">Pan44</strain>
    </source>
</reference>
<evidence type="ECO:0000313" key="2">
    <source>
        <dbReference type="EMBL" id="QDT53658.1"/>
    </source>
</evidence>
<feature type="transmembrane region" description="Helical" evidence="1">
    <location>
        <begin position="493"/>
        <end position="514"/>
    </location>
</feature>
<feature type="transmembrane region" description="Helical" evidence="1">
    <location>
        <begin position="463"/>
        <end position="481"/>
    </location>
</feature>
<accession>A0A517SC06</accession>
<protein>
    <recommendedName>
        <fullName evidence="4">Glycosyltransferase RgtA/B/C/D-like domain-containing protein</fullName>
    </recommendedName>
</protein>
<organism evidence="2 3">
    <name type="scientific">Caulifigura coniformis</name>
    <dbReference type="NCBI Taxonomy" id="2527983"/>
    <lineage>
        <taxon>Bacteria</taxon>
        <taxon>Pseudomonadati</taxon>
        <taxon>Planctomycetota</taxon>
        <taxon>Planctomycetia</taxon>
        <taxon>Planctomycetales</taxon>
        <taxon>Planctomycetaceae</taxon>
        <taxon>Caulifigura</taxon>
    </lineage>
</organism>
<evidence type="ECO:0008006" key="4">
    <source>
        <dbReference type="Google" id="ProtNLM"/>
    </source>
</evidence>
<feature type="transmembrane region" description="Helical" evidence="1">
    <location>
        <begin position="439"/>
        <end position="457"/>
    </location>
</feature>
<keyword evidence="1" id="KW-1133">Transmembrane helix</keyword>